<feature type="transmembrane region" description="Helical" evidence="9">
    <location>
        <begin position="261"/>
        <end position="281"/>
    </location>
</feature>
<comment type="function">
    <text evidence="9">Part of the Sec protein translocase complex. Interacts with the SecYEG preprotein conducting channel. SecDF uses the proton motive force (PMF) to complete protein translocation after the ATP-dependent function of SecA.</text>
</comment>
<dbReference type="RefSeq" id="WP_115309971.1">
    <property type="nucleotide sequence ID" value="NZ_UHIO01000001.1"/>
</dbReference>
<evidence type="ECO:0000256" key="1">
    <source>
        <dbReference type="ARBA" id="ARBA00004651"/>
    </source>
</evidence>
<dbReference type="Gene3D" id="3.30.70.3220">
    <property type="match status" value="1"/>
</dbReference>
<protein>
    <recommendedName>
        <fullName evidence="9">Protein translocase subunit SecD</fullName>
    </recommendedName>
</protein>
<dbReference type="Gene3D" id="1.20.1640.10">
    <property type="entry name" value="Multidrug efflux transporter AcrB transmembrane domain"/>
    <property type="match status" value="1"/>
</dbReference>
<accession>A0A380NIQ8</accession>
<keyword evidence="8 9" id="KW-0472">Membrane</keyword>
<comment type="subunit">
    <text evidence="9">Forms a complex with SecF. Part of the essential Sec protein translocation apparatus which comprises SecA, SecYEG and auxiliary proteins SecDF. Other proteins may also be involved.</text>
</comment>
<evidence type="ECO:0000313" key="14">
    <source>
        <dbReference type="Proteomes" id="UP000255367"/>
    </source>
</evidence>
<dbReference type="GO" id="GO:0065002">
    <property type="term" value="P:intracellular protein transmembrane transport"/>
    <property type="evidence" value="ECO:0007669"/>
    <property type="project" value="UniProtKB-UniRule"/>
</dbReference>
<evidence type="ECO:0000256" key="6">
    <source>
        <dbReference type="ARBA" id="ARBA00022989"/>
    </source>
</evidence>
<evidence type="ECO:0000256" key="5">
    <source>
        <dbReference type="ARBA" id="ARBA00022927"/>
    </source>
</evidence>
<evidence type="ECO:0000256" key="9">
    <source>
        <dbReference type="HAMAP-Rule" id="MF_01463"/>
    </source>
</evidence>
<dbReference type="GO" id="GO:0043952">
    <property type="term" value="P:protein transport by the Sec complex"/>
    <property type="evidence" value="ECO:0007669"/>
    <property type="project" value="UniProtKB-UniRule"/>
</dbReference>
<evidence type="ECO:0000256" key="8">
    <source>
        <dbReference type="ARBA" id="ARBA00023136"/>
    </source>
</evidence>
<keyword evidence="3 9" id="KW-1003">Cell membrane</keyword>
<dbReference type="OrthoDB" id="9805019at2"/>
<dbReference type="AlphaFoldDB" id="A0A380NIQ8"/>
<dbReference type="InterPro" id="IPR022646">
    <property type="entry name" value="SecD/SecF_CS"/>
</dbReference>
<reference evidence="13 14" key="1">
    <citation type="submission" date="2018-06" db="EMBL/GenBank/DDBJ databases">
        <authorList>
            <consortium name="Pathogen Informatics"/>
            <person name="Doyle S."/>
        </authorList>
    </citation>
    <scope>NUCLEOTIDE SEQUENCE [LARGE SCALE GENOMIC DNA]</scope>
    <source>
        <strain evidence="13 14">NCTC12020</strain>
    </source>
</reference>
<sequence length="418" mass="44970">MNGKALAKFLAAIAIIVAAFIYFIGPLAQSIKQGLDLQGGTHIVLEAEDAGENKVTDDAVERARQILERRINEMGLAEPLIQREGKKRIIIELPGVKDPDQAIKTIGKTAVMEFKDENGVVHLTGNDLKDAKEQIGQNKQFMVGIEFTDAGAKKFGDLTTMNVGRHIGIYLDGEQLTNPVVNEPITGGKAVITGSQTLDDAKNLAILLRSGALPVKVNVLEVRTVGPTLGQDSKDKSVTAFAVGIGLIVAFMLVLYRVSGFVATMALLIYVLALLAVLHFLDATLTLPGIAGIILSMGVAVDANILIFERFKEEVQVGKTLRMSMESGFRRAFATIVDANVSVMITAAILFVLGSGPVRGFAVTLGLGVLISMITAVFVSRYLLRMLIECNLTNHPFWYGANVSPTATMELYKKGGKK</sequence>
<dbReference type="GO" id="GO:0006605">
    <property type="term" value="P:protein targeting"/>
    <property type="evidence" value="ECO:0007669"/>
    <property type="project" value="UniProtKB-UniRule"/>
</dbReference>
<dbReference type="GO" id="GO:0005886">
    <property type="term" value="C:plasma membrane"/>
    <property type="evidence" value="ECO:0007669"/>
    <property type="project" value="UniProtKB-SubCell"/>
</dbReference>
<dbReference type="FunFam" id="1.20.1640.10:FF:000004">
    <property type="entry name" value="Protein translocase subunit SecD"/>
    <property type="match status" value="1"/>
</dbReference>
<dbReference type="Pfam" id="PF07549">
    <property type="entry name" value="Sec_GG"/>
    <property type="match status" value="1"/>
</dbReference>
<dbReference type="InterPro" id="IPR054384">
    <property type="entry name" value="SecDF_P1_head"/>
</dbReference>
<evidence type="ECO:0000256" key="2">
    <source>
        <dbReference type="ARBA" id="ARBA00022448"/>
    </source>
</evidence>
<keyword evidence="5 9" id="KW-0653">Protein transport</keyword>
<evidence type="ECO:0000256" key="4">
    <source>
        <dbReference type="ARBA" id="ARBA00022692"/>
    </source>
</evidence>
<keyword evidence="6 9" id="KW-1133">Transmembrane helix</keyword>
<feature type="transmembrane region" description="Helical" evidence="9">
    <location>
        <begin position="7"/>
        <end position="25"/>
    </location>
</feature>
<evidence type="ECO:0000256" key="7">
    <source>
        <dbReference type="ARBA" id="ARBA00023010"/>
    </source>
</evidence>
<dbReference type="InterPro" id="IPR022813">
    <property type="entry name" value="SecD/SecF_arch_bac"/>
</dbReference>
<comment type="subcellular location">
    <subcellularLocation>
        <location evidence="1 9">Cell membrane</location>
        <topology evidence="1 9">Multi-pass membrane protein</topology>
    </subcellularLocation>
</comment>
<dbReference type="HAMAP" id="MF_01463_B">
    <property type="entry name" value="SecD_B"/>
    <property type="match status" value="1"/>
</dbReference>
<keyword evidence="4 9" id="KW-0812">Transmembrane</keyword>
<dbReference type="InterPro" id="IPR005791">
    <property type="entry name" value="SecD"/>
</dbReference>
<comment type="similarity">
    <text evidence="9">Belongs to the SecD/SecF family. SecD subfamily.</text>
</comment>
<name>A0A380NIQ8_9FIRM</name>
<dbReference type="Pfam" id="PF21760">
    <property type="entry name" value="SecD_1st"/>
    <property type="match status" value="1"/>
</dbReference>
<dbReference type="NCBIfam" id="TIGR00916">
    <property type="entry name" value="2A0604s01"/>
    <property type="match status" value="1"/>
</dbReference>
<dbReference type="PANTHER" id="PTHR30081:SF1">
    <property type="entry name" value="PROTEIN TRANSLOCASE SUBUNIT SECD"/>
    <property type="match status" value="1"/>
</dbReference>
<dbReference type="Pfam" id="PF22599">
    <property type="entry name" value="SecDF_P1_head"/>
    <property type="match status" value="1"/>
</dbReference>
<dbReference type="GO" id="GO:0015450">
    <property type="term" value="F:protein-transporting ATPase activity"/>
    <property type="evidence" value="ECO:0007669"/>
    <property type="project" value="InterPro"/>
</dbReference>
<feature type="domain" description="SecDF P1 head subdomain" evidence="12">
    <location>
        <begin position="121"/>
        <end position="215"/>
    </location>
</feature>
<dbReference type="InterPro" id="IPR001036">
    <property type="entry name" value="Acrflvin-R"/>
</dbReference>
<evidence type="ECO:0000259" key="12">
    <source>
        <dbReference type="Pfam" id="PF22599"/>
    </source>
</evidence>
<feature type="domain" description="Protein translocase subunit SecDF P1" evidence="11">
    <location>
        <begin position="60"/>
        <end position="118"/>
    </location>
</feature>
<keyword evidence="7 9" id="KW-0811">Translocation</keyword>
<dbReference type="SUPFAM" id="SSF82866">
    <property type="entry name" value="Multidrug efflux transporter AcrB transmembrane domain"/>
    <property type="match status" value="1"/>
</dbReference>
<feature type="transmembrane region" description="Helical" evidence="9">
    <location>
        <begin position="238"/>
        <end position="256"/>
    </location>
</feature>
<dbReference type="Pfam" id="PF02355">
    <property type="entry name" value="SecD_SecF_C"/>
    <property type="match status" value="1"/>
</dbReference>
<evidence type="ECO:0000256" key="3">
    <source>
        <dbReference type="ARBA" id="ARBA00022475"/>
    </source>
</evidence>
<dbReference type="EMBL" id="UHIO01000001">
    <property type="protein sequence ID" value="SUP42048.1"/>
    <property type="molecule type" value="Genomic_DNA"/>
</dbReference>
<evidence type="ECO:0000313" key="13">
    <source>
        <dbReference type="EMBL" id="SUP42048.1"/>
    </source>
</evidence>
<dbReference type="InterPro" id="IPR048631">
    <property type="entry name" value="SecD_1st"/>
</dbReference>
<dbReference type="InterPro" id="IPR055344">
    <property type="entry name" value="SecD_SecF_C_bact"/>
</dbReference>
<keyword evidence="14" id="KW-1185">Reference proteome</keyword>
<feature type="transmembrane region" description="Helical" evidence="9">
    <location>
        <begin position="287"/>
        <end position="311"/>
    </location>
</feature>
<gene>
    <name evidence="13" type="primary">secDF</name>
    <name evidence="9" type="synonym">secD</name>
    <name evidence="13" type="ORF">NCTC12020_00753</name>
</gene>
<dbReference type="NCBIfam" id="TIGR01129">
    <property type="entry name" value="secD"/>
    <property type="match status" value="1"/>
</dbReference>
<feature type="transmembrane region" description="Helical" evidence="9">
    <location>
        <begin position="360"/>
        <end position="384"/>
    </location>
</feature>
<dbReference type="PRINTS" id="PR00702">
    <property type="entry name" value="ACRIFLAVINRP"/>
</dbReference>
<dbReference type="PANTHER" id="PTHR30081">
    <property type="entry name" value="PROTEIN-EXPORT MEMBRANE PROTEIN SEC"/>
    <property type="match status" value="1"/>
</dbReference>
<evidence type="ECO:0000259" key="11">
    <source>
        <dbReference type="Pfam" id="PF21760"/>
    </source>
</evidence>
<organism evidence="13 14">
    <name type="scientific">Veillonella criceti</name>
    <dbReference type="NCBI Taxonomy" id="103891"/>
    <lineage>
        <taxon>Bacteria</taxon>
        <taxon>Bacillati</taxon>
        <taxon>Bacillota</taxon>
        <taxon>Negativicutes</taxon>
        <taxon>Veillonellales</taxon>
        <taxon>Veillonellaceae</taxon>
        <taxon>Veillonella</taxon>
    </lineage>
</organism>
<proteinExistence type="inferred from homology"/>
<dbReference type="InterPro" id="IPR048634">
    <property type="entry name" value="SecD_SecF_C"/>
</dbReference>
<feature type="domain" description="Protein export membrane protein SecD/SecF C-terminal" evidence="10">
    <location>
        <begin position="216"/>
        <end position="388"/>
    </location>
</feature>
<evidence type="ECO:0000259" key="10">
    <source>
        <dbReference type="Pfam" id="PF02355"/>
    </source>
</evidence>
<feature type="transmembrane region" description="Helical" evidence="9">
    <location>
        <begin position="332"/>
        <end position="354"/>
    </location>
</feature>
<keyword evidence="2 9" id="KW-0813">Transport</keyword>
<dbReference type="Proteomes" id="UP000255367">
    <property type="component" value="Unassembled WGS sequence"/>
</dbReference>